<dbReference type="PROSITE" id="PS01124">
    <property type="entry name" value="HTH_ARAC_FAMILY_2"/>
    <property type="match status" value="1"/>
</dbReference>
<protein>
    <submittedName>
        <fullName evidence="5">Helix-turn-helix transcriptional regulator</fullName>
    </submittedName>
</protein>
<accession>A0A7G9WF44</accession>
<keyword evidence="1" id="KW-0805">Transcription regulation</keyword>
<dbReference type="GO" id="GO:0003700">
    <property type="term" value="F:DNA-binding transcription factor activity"/>
    <property type="evidence" value="ECO:0007669"/>
    <property type="project" value="InterPro"/>
</dbReference>
<evidence type="ECO:0000256" key="3">
    <source>
        <dbReference type="ARBA" id="ARBA00023163"/>
    </source>
</evidence>
<dbReference type="RefSeq" id="WP_212506374.1">
    <property type="nucleotide sequence ID" value="NZ_CP060696.1"/>
</dbReference>
<dbReference type="PANTHER" id="PTHR47504:SF5">
    <property type="entry name" value="RIGHT ORIGIN-BINDING PROTEIN"/>
    <property type="match status" value="1"/>
</dbReference>
<dbReference type="Pfam" id="PF12833">
    <property type="entry name" value="HTH_18"/>
    <property type="match status" value="1"/>
</dbReference>
<dbReference type="SUPFAM" id="SSF46689">
    <property type="entry name" value="Homeodomain-like"/>
    <property type="match status" value="2"/>
</dbReference>
<evidence type="ECO:0000259" key="4">
    <source>
        <dbReference type="PROSITE" id="PS01124"/>
    </source>
</evidence>
<keyword evidence="2" id="KW-0238">DNA-binding</keyword>
<dbReference type="KEGG" id="caml:H6X83_10160"/>
<dbReference type="InterPro" id="IPR009057">
    <property type="entry name" value="Homeodomain-like_sf"/>
</dbReference>
<evidence type="ECO:0000256" key="1">
    <source>
        <dbReference type="ARBA" id="ARBA00023015"/>
    </source>
</evidence>
<keyword evidence="3" id="KW-0804">Transcription</keyword>
<gene>
    <name evidence="5" type="ORF">H6X83_10160</name>
</gene>
<dbReference type="PANTHER" id="PTHR47504">
    <property type="entry name" value="RIGHT ORIGIN-BINDING PROTEIN"/>
    <property type="match status" value="1"/>
</dbReference>
<keyword evidence="6" id="KW-1185">Reference proteome</keyword>
<sequence length="295" mass="34061">MNEQVLAVQRMQDYMETNIAQEITLSDLARESMFSPWHSYRLFKAYTGLTPAEYIRRLRLSHSALRLKSERCRVIDVALGLGFGSVDGYQRAFYREFGCNPSEYARAPVPIPLFIPYGVKFRELRKDFVDMKNVQSVFIQLVQKPERGVIIKRGVKAEDYFPYCEEVGCDVWGLLSSMDSLCGEPVCLWLPERYKKPGTSTYVQGVEVSPDDCGSIPDGFDRIVLPTAEYLMFQGEPFQEENYCEAILTLQYAMNRYDPTVIGYEWDDENPRIQLEPRGERGYVELRAVKRKGSR</sequence>
<dbReference type="Proteomes" id="UP000516046">
    <property type="component" value="Chromosome"/>
</dbReference>
<evidence type="ECO:0000313" key="6">
    <source>
        <dbReference type="Proteomes" id="UP000516046"/>
    </source>
</evidence>
<dbReference type="SMART" id="SM00342">
    <property type="entry name" value="HTH_ARAC"/>
    <property type="match status" value="1"/>
</dbReference>
<dbReference type="InterPro" id="IPR018060">
    <property type="entry name" value="HTH_AraC"/>
</dbReference>
<dbReference type="GO" id="GO:0043565">
    <property type="term" value="F:sequence-specific DNA binding"/>
    <property type="evidence" value="ECO:0007669"/>
    <property type="project" value="InterPro"/>
</dbReference>
<reference evidence="5 6" key="1">
    <citation type="submission" date="2020-08" db="EMBL/GenBank/DDBJ databases">
        <authorList>
            <person name="Ren C."/>
            <person name="Gu Y."/>
            <person name="Xu Y."/>
        </authorList>
    </citation>
    <scope>NUCLEOTIDE SEQUENCE [LARGE SCALE GENOMIC DNA]</scope>
    <source>
        <strain evidence="5 6">LBM18003</strain>
    </source>
</reference>
<evidence type="ECO:0000256" key="2">
    <source>
        <dbReference type="ARBA" id="ARBA00023125"/>
    </source>
</evidence>
<name>A0A7G9WF44_9FIRM</name>
<dbReference type="AlphaFoldDB" id="A0A7G9WF44"/>
<dbReference type="InterPro" id="IPR050959">
    <property type="entry name" value="MarA-like"/>
</dbReference>
<proteinExistence type="predicted"/>
<dbReference type="Gene3D" id="1.10.10.60">
    <property type="entry name" value="Homeodomain-like"/>
    <property type="match status" value="2"/>
</dbReference>
<evidence type="ECO:0000313" key="5">
    <source>
        <dbReference type="EMBL" id="QNO17306.1"/>
    </source>
</evidence>
<dbReference type="EMBL" id="CP060696">
    <property type="protein sequence ID" value="QNO17306.1"/>
    <property type="molecule type" value="Genomic_DNA"/>
</dbReference>
<feature type="domain" description="HTH araC/xylS-type" evidence="4">
    <location>
        <begin position="9"/>
        <end position="107"/>
    </location>
</feature>
<organism evidence="5 6">
    <name type="scientific">Caproicibacterium amylolyticum</name>
    <dbReference type="NCBI Taxonomy" id="2766537"/>
    <lineage>
        <taxon>Bacteria</taxon>
        <taxon>Bacillati</taxon>
        <taxon>Bacillota</taxon>
        <taxon>Clostridia</taxon>
        <taxon>Eubacteriales</taxon>
        <taxon>Oscillospiraceae</taxon>
        <taxon>Caproicibacterium</taxon>
    </lineage>
</organism>